<sequence length="505" mass="54530">MNGIIEEVRSALWTVWNRRWHALAVAWGLCILGLLVVALIPNAYDSKTRIFVQLDDALAQQIGIGSATREKDILRVQQTLTSAVNLEKVIRSTRIGDDITTPGQMERAVQALAKKIVVVAQGENLFEITATSGRSDLSDAENAQLAQDIANRMIDIFRESNLGESRGEMRDTISFLDQQLEERSHQLEEAEQKRLAFEAEHPDLAGGTEAISAKINNNRDDLRAVQADLAAARSALAAIDGQIASTPRTLVTADGGGPKAALAQAQSNLASLQARGLTDSHPDVVAVKKQIAALRIQAQGAGGDYGTPNPAYTSLQGLRIERQATVEALSSRAAAIQSELADFAASQAKEPGVAAEAQRISRDYDVLRQQYDKLLQDREELRLRGQVETERSAIKFEVIDPPSTPRAPSWPNRPILLFAVLFLGVGAGSGTAYMLGRMRSSFATAGKLEETFGLPVIGTISLAMTDAARALHKHRLRRFAAASAGLGALFIVLLAAEFIQRGMVA</sequence>
<dbReference type="InterPro" id="IPR014345">
    <property type="entry name" value="XrtA_polysacc_chain"/>
</dbReference>
<keyword evidence="5 7" id="KW-0472">Membrane</keyword>
<name>A0A6I4STZ7_9SPHN</name>
<dbReference type="InterPro" id="IPR050445">
    <property type="entry name" value="Bact_polysacc_biosynth/exp"/>
</dbReference>
<dbReference type="InterPro" id="IPR003856">
    <property type="entry name" value="LPS_length_determ_N"/>
</dbReference>
<evidence type="ECO:0000256" key="5">
    <source>
        <dbReference type="ARBA" id="ARBA00023136"/>
    </source>
</evidence>
<evidence type="ECO:0000256" key="3">
    <source>
        <dbReference type="ARBA" id="ARBA00022692"/>
    </source>
</evidence>
<evidence type="ECO:0000256" key="6">
    <source>
        <dbReference type="SAM" id="Coils"/>
    </source>
</evidence>
<evidence type="ECO:0000256" key="2">
    <source>
        <dbReference type="ARBA" id="ARBA00022475"/>
    </source>
</evidence>
<evidence type="ECO:0000256" key="1">
    <source>
        <dbReference type="ARBA" id="ARBA00004651"/>
    </source>
</evidence>
<evidence type="ECO:0000256" key="4">
    <source>
        <dbReference type="ARBA" id="ARBA00022989"/>
    </source>
</evidence>
<dbReference type="RefSeq" id="WP_159794035.1">
    <property type="nucleotide sequence ID" value="NZ_WTYM01000036.1"/>
</dbReference>
<dbReference type="OrthoDB" id="9795292at2"/>
<feature type="transmembrane region" description="Helical" evidence="7">
    <location>
        <begin position="415"/>
        <end position="436"/>
    </location>
</feature>
<keyword evidence="10" id="KW-1185">Reference proteome</keyword>
<dbReference type="Proteomes" id="UP000433652">
    <property type="component" value="Unassembled WGS sequence"/>
</dbReference>
<keyword evidence="3 7" id="KW-0812">Transmembrane</keyword>
<organism evidence="9 10">
    <name type="scientific">Croceibacterium salegens</name>
    <dbReference type="NCBI Taxonomy" id="1737568"/>
    <lineage>
        <taxon>Bacteria</taxon>
        <taxon>Pseudomonadati</taxon>
        <taxon>Pseudomonadota</taxon>
        <taxon>Alphaproteobacteria</taxon>
        <taxon>Sphingomonadales</taxon>
        <taxon>Erythrobacteraceae</taxon>
        <taxon>Croceibacterium</taxon>
    </lineage>
</organism>
<evidence type="ECO:0000256" key="7">
    <source>
        <dbReference type="SAM" id="Phobius"/>
    </source>
</evidence>
<feature type="coiled-coil region" evidence="6">
    <location>
        <begin position="173"/>
        <end position="200"/>
    </location>
</feature>
<dbReference type="NCBIfam" id="TIGR03007">
    <property type="entry name" value="pepcterm_ChnLen"/>
    <property type="match status" value="1"/>
</dbReference>
<evidence type="ECO:0000259" key="8">
    <source>
        <dbReference type="Pfam" id="PF02706"/>
    </source>
</evidence>
<feature type="domain" description="Polysaccharide chain length determinant N-terminal" evidence="8">
    <location>
        <begin position="14"/>
        <end position="92"/>
    </location>
</feature>
<dbReference type="PANTHER" id="PTHR32309:SF31">
    <property type="entry name" value="CAPSULAR EXOPOLYSACCHARIDE FAMILY"/>
    <property type="match status" value="1"/>
</dbReference>
<gene>
    <name evidence="9" type="ORF">GRI89_08215</name>
</gene>
<keyword evidence="2" id="KW-1003">Cell membrane</keyword>
<evidence type="ECO:0000313" key="9">
    <source>
        <dbReference type="EMBL" id="MXO59524.1"/>
    </source>
</evidence>
<evidence type="ECO:0000313" key="10">
    <source>
        <dbReference type="Proteomes" id="UP000433652"/>
    </source>
</evidence>
<comment type="subcellular location">
    <subcellularLocation>
        <location evidence="1">Cell membrane</location>
        <topology evidence="1">Multi-pass membrane protein</topology>
    </subcellularLocation>
</comment>
<feature type="transmembrane region" description="Helical" evidence="7">
    <location>
        <begin position="479"/>
        <end position="499"/>
    </location>
</feature>
<proteinExistence type="predicted"/>
<dbReference type="PANTHER" id="PTHR32309">
    <property type="entry name" value="TYROSINE-PROTEIN KINASE"/>
    <property type="match status" value="1"/>
</dbReference>
<dbReference type="Pfam" id="PF02706">
    <property type="entry name" value="Wzz"/>
    <property type="match status" value="1"/>
</dbReference>
<dbReference type="GO" id="GO:0005886">
    <property type="term" value="C:plasma membrane"/>
    <property type="evidence" value="ECO:0007669"/>
    <property type="project" value="UniProtKB-SubCell"/>
</dbReference>
<accession>A0A6I4STZ7</accession>
<keyword evidence="4 7" id="KW-1133">Transmembrane helix</keyword>
<dbReference type="AlphaFoldDB" id="A0A6I4STZ7"/>
<feature type="coiled-coil region" evidence="6">
    <location>
        <begin position="357"/>
        <end position="384"/>
    </location>
</feature>
<protein>
    <submittedName>
        <fullName evidence="9">Chain-length determining protein</fullName>
    </submittedName>
</protein>
<reference evidence="9 10" key="1">
    <citation type="submission" date="2019-12" db="EMBL/GenBank/DDBJ databases">
        <title>Genomic-based taxomic classification of the family Erythrobacteraceae.</title>
        <authorList>
            <person name="Xu L."/>
        </authorList>
    </citation>
    <scope>NUCLEOTIDE SEQUENCE [LARGE SCALE GENOMIC DNA]</scope>
    <source>
        <strain evidence="9 10">MCCC 1K01500</strain>
    </source>
</reference>
<feature type="transmembrane region" description="Helical" evidence="7">
    <location>
        <begin position="20"/>
        <end position="40"/>
    </location>
</feature>
<comment type="caution">
    <text evidence="9">The sequence shown here is derived from an EMBL/GenBank/DDBJ whole genome shotgun (WGS) entry which is preliminary data.</text>
</comment>
<dbReference type="EMBL" id="WTYM01000036">
    <property type="protein sequence ID" value="MXO59524.1"/>
    <property type="molecule type" value="Genomic_DNA"/>
</dbReference>
<keyword evidence="6" id="KW-0175">Coiled coil</keyword>